<dbReference type="Proteomes" id="UP001523392">
    <property type="component" value="Unassembled WGS sequence"/>
</dbReference>
<sequence length="109" mass="12234">MIGLAELLAQVPAVPEAEVTLWIERRWLRAEQAPGGGWVFTEMDVARCRLLAELRITLELEEEVMPLVLSLLDQLYDARRTVKALLAALDQQPDEVRQAVLAAARRETG</sequence>
<name>A0ABT1D2T0_9PROT</name>
<gene>
    <name evidence="1" type="ORF">JYK14_08635</name>
</gene>
<dbReference type="Gene3D" id="1.10.1660.10">
    <property type="match status" value="1"/>
</dbReference>
<organism evidence="1 2">
    <name type="scientific">Siccirubricoccus soli</name>
    <dbReference type="NCBI Taxonomy" id="2899147"/>
    <lineage>
        <taxon>Bacteria</taxon>
        <taxon>Pseudomonadati</taxon>
        <taxon>Pseudomonadota</taxon>
        <taxon>Alphaproteobacteria</taxon>
        <taxon>Acetobacterales</taxon>
        <taxon>Roseomonadaceae</taxon>
        <taxon>Siccirubricoccus</taxon>
    </lineage>
</organism>
<comment type="caution">
    <text evidence="1">The sequence shown here is derived from an EMBL/GenBank/DDBJ whole genome shotgun (WGS) entry which is preliminary data.</text>
</comment>
<evidence type="ECO:0000313" key="1">
    <source>
        <dbReference type="EMBL" id="MCO6416233.1"/>
    </source>
</evidence>
<protein>
    <submittedName>
        <fullName evidence="1">Chaperone modulator CbpM</fullName>
    </submittedName>
</protein>
<accession>A0ABT1D2T0</accession>
<reference evidence="1 2" key="1">
    <citation type="submission" date="2021-12" db="EMBL/GenBank/DDBJ databases">
        <title>Siccirubricoccus leaddurans sp. nov., a high concentration Zn2+ tolerance bacterium.</title>
        <authorList>
            <person name="Cao Y."/>
        </authorList>
    </citation>
    <scope>NUCLEOTIDE SEQUENCE [LARGE SCALE GENOMIC DNA]</scope>
    <source>
        <strain evidence="1 2">KC 17139</strain>
    </source>
</reference>
<dbReference type="RefSeq" id="WP_252952842.1">
    <property type="nucleotide sequence ID" value="NZ_JAFIRR010000051.1"/>
</dbReference>
<keyword evidence="2" id="KW-1185">Reference proteome</keyword>
<proteinExistence type="predicted"/>
<evidence type="ECO:0000313" key="2">
    <source>
        <dbReference type="Proteomes" id="UP001523392"/>
    </source>
</evidence>
<dbReference type="EMBL" id="JAFIRR010000051">
    <property type="protein sequence ID" value="MCO6416233.1"/>
    <property type="molecule type" value="Genomic_DNA"/>
</dbReference>